<feature type="transmembrane region" description="Helical" evidence="2">
    <location>
        <begin position="174"/>
        <end position="196"/>
    </location>
</feature>
<keyword evidence="2" id="KW-0472">Membrane</keyword>
<evidence type="ECO:0000313" key="4">
    <source>
        <dbReference type="Proteomes" id="UP000267900"/>
    </source>
</evidence>
<dbReference type="RefSeq" id="WP_126912694.1">
    <property type="nucleotide sequence ID" value="NZ_CP034587.1"/>
</dbReference>
<dbReference type="Proteomes" id="UP000267900">
    <property type="component" value="Chromosome"/>
</dbReference>
<reference evidence="3 4" key="1">
    <citation type="submission" date="2018-12" db="EMBL/GenBank/DDBJ databases">
        <title>The whole draft genome of Streptomyce luteoverticillatus CGMCC 15060.</title>
        <authorList>
            <person name="Feng Z."/>
            <person name="Chen G."/>
            <person name="Zhang J."/>
            <person name="Zhu H."/>
            <person name="Yu X."/>
            <person name="Zhang W."/>
            <person name="Zhang X."/>
        </authorList>
    </citation>
    <scope>NUCLEOTIDE SEQUENCE [LARGE SCALE GENOMIC DNA]</scope>
    <source>
        <strain evidence="3 4">CGMCC 15060</strain>
    </source>
</reference>
<dbReference type="InterPro" id="IPR021125">
    <property type="entry name" value="DUF2127"/>
</dbReference>
<sequence length="301" mass="32816">MTEKPALVPAPGAHPHPGPRRRRRAPVYELIDCALHGHRLVGTDAAAVREADALVVRETSDGARWHRCLRCDAWLPLPVPASPEREFPPARAELALPLRGRPLRDRYVLRLIAVDRMLHFVVLAVLAAAVFVFAHERTRLQKPFYRIVDAIQNGVGGPSGMSNHGLLKDLDRAFAAHASTLWLVGLVLAAYAVLEGVEAVGLWYAKRWAEYLTFVATSVLLVPEVYELTGRISATKVLTLVINLAVVLYLLFAKRLFGIRGGGRAEAAERAHDTGWGALERVFTGHAHPPAAPGTPGGAHP</sequence>
<proteinExistence type="predicted"/>
<dbReference type="EMBL" id="CP034587">
    <property type="protein sequence ID" value="AZQ70129.1"/>
    <property type="molecule type" value="Genomic_DNA"/>
</dbReference>
<organism evidence="3 4">
    <name type="scientific">Streptomyces luteoverticillatus</name>
    <name type="common">Streptoverticillium luteoverticillatus</name>
    <dbReference type="NCBI Taxonomy" id="66425"/>
    <lineage>
        <taxon>Bacteria</taxon>
        <taxon>Bacillati</taxon>
        <taxon>Actinomycetota</taxon>
        <taxon>Actinomycetes</taxon>
        <taxon>Kitasatosporales</taxon>
        <taxon>Streptomycetaceae</taxon>
        <taxon>Streptomyces</taxon>
    </lineage>
</organism>
<protein>
    <submittedName>
        <fullName evidence="3">DUF2127 domain-containing protein</fullName>
    </submittedName>
</protein>
<feature type="region of interest" description="Disordered" evidence="1">
    <location>
        <begin position="1"/>
        <end position="21"/>
    </location>
</feature>
<evidence type="ECO:0000256" key="2">
    <source>
        <dbReference type="SAM" id="Phobius"/>
    </source>
</evidence>
<feature type="transmembrane region" description="Helical" evidence="2">
    <location>
        <begin position="232"/>
        <end position="252"/>
    </location>
</feature>
<gene>
    <name evidence="3" type="ORF">EKH77_01875</name>
</gene>
<accession>A0A3Q9FRG7</accession>
<dbReference type="Pfam" id="PF09900">
    <property type="entry name" value="DUF2127"/>
    <property type="match status" value="1"/>
</dbReference>
<name>A0A3Q9FRG7_STRLT</name>
<keyword evidence="2" id="KW-1133">Transmembrane helix</keyword>
<dbReference type="AlphaFoldDB" id="A0A3Q9FRG7"/>
<keyword evidence="2" id="KW-0812">Transmembrane</keyword>
<keyword evidence="4" id="KW-1185">Reference proteome</keyword>
<dbReference type="OrthoDB" id="572497at2"/>
<evidence type="ECO:0000313" key="3">
    <source>
        <dbReference type="EMBL" id="AZQ70129.1"/>
    </source>
</evidence>
<feature type="transmembrane region" description="Helical" evidence="2">
    <location>
        <begin position="107"/>
        <end position="134"/>
    </location>
</feature>
<evidence type="ECO:0000256" key="1">
    <source>
        <dbReference type="SAM" id="MobiDB-lite"/>
    </source>
</evidence>